<dbReference type="RefSeq" id="WP_089610106.1">
    <property type="nucleotide sequence ID" value="NZ_CP022121.1"/>
</dbReference>
<keyword evidence="3" id="KW-1185">Reference proteome</keyword>
<dbReference type="Gene3D" id="3.20.20.210">
    <property type="match status" value="1"/>
</dbReference>
<dbReference type="InterPro" id="IPR052024">
    <property type="entry name" value="Methanogen_methyltrans"/>
</dbReference>
<dbReference type="EMBL" id="JANPWE010000001">
    <property type="protein sequence ID" value="MCR6544622.1"/>
    <property type="molecule type" value="Genomic_DNA"/>
</dbReference>
<dbReference type="InterPro" id="IPR000257">
    <property type="entry name" value="Uroporphyrinogen_deCOase"/>
</dbReference>
<protein>
    <recommendedName>
        <fullName evidence="1">Uroporphyrinogen decarboxylase (URO-D) domain-containing protein</fullName>
    </recommendedName>
</protein>
<comment type="caution">
    <text evidence="2">The sequence shown here is derived from an EMBL/GenBank/DDBJ whole genome shotgun (WGS) entry which is preliminary data.</text>
</comment>
<reference evidence="2 3" key="1">
    <citation type="submission" date="2022-08" db="EMBL/GenBank/DDBJ databases">
        <title>Proteogenomics of the novel Dehalobacterium formicoaceticum strain EZ94 highlights a key role of methyltransferases during anaerobic dichloromethane degradation.</title>
        <authorList>
            <person name="Wasmund K."/>
        </authorList>
    </citation>
    <scope>NUCLEOTIDE SEQUENCE [LARGE SCALE GENOMIC DNA]</scope>
    <source>
        <strain evidence="2 3">EZ94</strain>
    </source>
</reference>
<dbReference type="PANTHER" id="PTHR47099">
    <property type="entry name" value="METHYLCOBAMIDE:COM METHYLTRANSFERASE MTBA"/>
    <property type="match status" value="1"/>
</dbReference>
<sequence length="350" mass="38853">MKEMTPTERMIATLEHKPVDRVPVMILLGTTWTINRAGISYDDYYGMEDLGVEMTVKAFDDIKSETVSVGNWTGWLKAFGCPTITSQPCKDVTVEEAFTDVKTEIPKLDKSKIRQQLEECELIQKILQQAAGVKKAVGDRKFLSAAITGPFTAAGLLVGIKDLMKLVGKKNPLADELLDYMSTACAEYANMLIENGVDIIFICDPSSSGDMIGPKQFDAYSVPAMKQFNDQLRNCKYFFLHMCGKTDMRIPEVKKLGFVDAYSIDSPVDLKYALEVAGDELTIMGNMNTVDDMLFGTPERCYDEAYKRIELAGLNGGYILMPGCDIPAKTTIENLLAMTRASEDYAAKHK</sequence>
<dbReference type="Proteomes" id="UP001524944">
    <property type="component" value="Unassembled WGS sequence"/>
</dbReference>
<dbReference type="Pfam" id="PF01208">
    <property type="entry name" value="URO-D"/>
    <property type="match status" value="1"/>
</dbReference>
<evidence type="ECO:0000313" key="3">
    <source>
        <dbReference type="Proteomes" id="UP001524944"/>
    </source>
</evidence>
<accession>A0ABT1Y184</accession>
<evidence type="ECO:0000313" key="2">
    <source>
        <dbReference type="EMBL" id="MCR6544622.1"/>
    </source>
</evidence>
<evidence type="ECO:0000259" key="1">
    <source>
        <dbReference type="Pfam" id="PF01208"/>
    </source>
</evidence>
<organism evidence="2 3">
    <name type="scientific">Dehalobacterium formicoaceticum</name>
    <dbReference type="NCBI Taxonomy" id="51515"/>
    <lineage>
        <taxon>Bacteria</taxon>
        <taxon>Bacillati</taxon>
        <taxon>Bacillota</taxon>
        <taxon>Clostridia</taxon>
        <taxon>Eubacteriales</taxon>
        <taxon>Peptococcaceae</taxon>
        <taxon>Dehalobacterium</taxon>
    </lineage>
</organism>
<feature type="domain" description="Uroporphyrinogen decarboxylase (URO-D)" evidence="1">
    <location>
        <begin position="5"/>
        <end position="344"/>
    </location>
</feature>
<proteinExistence type="predicted"/>
<dbReference type="SUPFAM" id="SSF51726">
    <property type="entry name" value="UROD/MetE-like"/>
    <property type="match status" value="1"/>
</dbReference>
<dbReference type="PANTHER" id="PTHR47099:SF1">
    <property type="entry name" value="METHYLCOBAMIDE:COM METHYLTRANSFERASE MTBA"/>
    <property type="match status" value="1"/>
</dbReference>
<dbReference type="InterPro" id="IPR038071">
    <property type="entry name" value="UROD/MetE-like_sf"/>
</dbReference>
<gene>
    <name evidence="2" type="ORF">NVS47_03685</name>
</gene>
<name>A0ABT1Y184_9FIRM</name>